<reference evidence="1 2" key="1">
    <citation type="submission" date="2023-11" db="EMBL/GenBank/DDBJ databases">
        <title>A Novel Polar Bacteriovorax (B. antarcticus) Isolated from the Biocrust in Antarctica.</title>
        <authorList>
            <person name="Mun W."/>
            <person name="Choi S.Y."/>
            <person name="Mitchell R.J."/>
        </authorList>
    </citation>
    <scope>NUCLEOTIDE SEQUENCE [LARGE SCALE GENOMIC DNA]</scope>
    <source>
        <strain evidence="1 2">PP10</strain>
    </source>
</reference>
<dbReference type="RefSeq" id="WP_323577126.1">
    <property type="nucleotide sequence ID" value="NZ_JAYGJQ010000002.1"/>
</dbReference>
<dbReference type="Gene3D" id="3.40.390.10">
    <property type="entry name" value="Collagenase (Catalytic Domain)"/>
    <property type="match status" value="1"/>
</dbReference>
<dbReference type="EMBL" id="JAYGJQ010000002">
    <property type="protein sequence ID" value="MEA9357215.1"/>
    <property type="molecule type" value="Genomic_DNA"/>
</dbReference>
<name>A0ABU5VYY1_9BACT</name>
<dbReference type="Proteomes" id="UP001302274">
    <property type="component" value="Unassembled WGS sequence"/>
</dbReference>
<protein>
    <submittedName>
        <fullName evidence="1">Uncharacterized protein</fullName>
    </submittedName>
</protein>
<gene>
    <name evidence="1" type="ORF">SHI21_13405</name>
</gene>
<dbReference type="InterPro" id="IPR024079">
    <property type="entry name" value="MetalloPept_cat_dom_sf"/>
</dbReference>
<accession>A0ABU5VYY1</accession>
<evidence type="ECO:0000313" key="2">
    <source>
        <dbReference type="Proteomes" id="UP001302274"/>
    </source>
</evidence>
<evidence type="ECO:0000313" key="1">
    <source>
        <dbReference type="EMBL" id="MEA9357215.1"/>
    </source>
</evidence>
<organism evidence="1 2">
    <name type="scientific">Bacteriovorax antarcticus</name>
    <dbReference type="NCBI Taxonomy" id="3088717"/>
    <lineage>
        <taxon>Bacteria</taxon>
        <taxon>Pseudomonadati</taxon>
        <taxon>Bdellovibrionota</taxon>
        <taxon>Bacteriovoracia</taxon>
        <taxon>Bacteriovoracales</taxon>
        <taxon>Bacteriovoracaceae</taxon>
        <taxon>Bacteriovorax</taxon>
    </lineage>
</organism>
<proteinExistence type="predicted"/>
<keyword evidence="2" id="KW-1185">Reference proteome</keyword>
<sequence length="373" mass="43484">MYKNIFSSILLYLVFYQVALAELPACQPFRIHRKVTLPTPPSFSENSVLAQNWENSLVDKISAHDKTFKKIYWHWKSSEQFVPPPDLHAWLQCLLYYVQIDTDGDGLPDWSVQSDEKPARILYPFDTDIDGDGIENILDPDPFQKNIFPVDKNAFPKHLESSTKDVLHWQYELWKHFKILAIEHTTNHSSYVLKEFFYLLKKMFPGKLPLWINEIKYLYAFQNHDDKNNIAAFHFAAHAISIGGSNYYTHQLVGKKRIDFLSTLAHEIGHAFLLGAIKPEEFQELCEKFGWGEVFDNGVITSFNSSPFFREHPDSDSVEKAKKNNFVSDYSYTNAHEWFAEAFADSILMQSKIISPRSPKTFDRWLTYKLYSK</sequence>
<comment type="caution">
    <text evidence="1">The sequence shown here is derived from an EMBL/GenBank/DDBJ whole genome shotgun (WGS) entry which is preliminary data.</text>
</comment>